<protein>
    <recommendedName>
        <fullName evidence="3">F-actin-capping protein subunit alpha</fullName>
    </recommendedName>
</protein>
<dbReference type="SUPFAM" id="SSF90096">
    <property type="entry name" value="Subunits of heterodimeric actin filament capping protein Capz"/>
    <property type="match status" value="1"/>
</dbReference>
<keyword evidence="5" id="KW-1185">Reference proteome</keyword>
<sequence length="71" mass="8477">MVFARRKMADLEEKFSDEEKVLIAAKFIIHVPPGEFNEVFNDVWLLLNNDDLLRKRTVHEFAQYKLDQLLQ</sequence>
<reference evidence="4" key="1">
    <citation type="submission" date="2019-04" db="EMBL/GenBank/DDBJ databases">
        <authorList>
            <person name="Alioto T."/>
            <person name="Alioto T."/>
        </authorList>
    </citation>
    <scope>NUCLEOTIDE SEQUENCE [LARGE SCALE GENOMIC DNA]</scope>
</reference>
<comment type="similarity">
    <text evidence="3">Belongs to the F-actin-capping protein alpha subunit family.</text>
</comment>
<organism evidence="4 5">
    <name type="scientific">Marmota monax</name>
    <name type="common">Woodchuck</name>
    <dbReference type="NCBI Taxonomy" id="9995"/>
    <lineage>
        <taxon>Eukaryota</taxon>
        <taxon>Metazoa</taxon>
        <taxon>Chordata</taxon>
        <taxon>Craniata</taxon>
        <taxon>Vertebrata</taxon>
        <taxon>Euteleostomi</taxon>
        <taxon>Mammalia</taxon>
        <taxon>Eutheria</taxon>
        <taxon>Euarchontoglires</taxon>
        <taxon>Glires</taxon>
        <taxon>Rodentia</taxon>
        <taxon>Sciuromorpha</taxon>
        <taxon>Sciuridae</taxon>
        <taxon>Xerinae</taxon>
        <taxon>Marmotini</taxon>
        <taxon>Marmota</taxon>
    </lineage>
</organism>
<gene>
    <name evidence="4" type="ORF">MONAX_5E033404</name>
</gene>
<accession>A0A5E4D413</accession>
<name>A0A5E4D413_MARMO</name>
<evidence type="ECO:0000313" key="5">
    <source>
        <dbReference type="Proteomes" id="UP000335636"/>
    </source>
</evidence>
<dbReference type="InterPro" id="IPR037282">
    <property type="entry name" value="CapZ_alpha/beta"/>
</dbReference>
<dbReference type="GO" id="GO:0030863">
    <property type="term" value="C:cortical cytoskeleton"/>
    <property type="evidence" value="ECO:0007669"/>
    <property type="project" value="TreeGrafter"/>
</dbReference>
<keyword evidence="1 3" id="KW-0117">Actin capping</keyword>
<dbReference type="AlphaFoldDB" id="A0A5E4D413"/>
<dbReference type="Proteomes" id="UP000335636">
    <property type="component" value="Unassembled WGS sequence"/>
</dbReference>
<comment type="function">
    <text evidence="2 3">F-actin-capping proteins bind in a Ca(2+)-independent manner to the fast growing ends of actin filaments (barbed end) thereby blocking the exchange of subunits at these ends. Unlike other capping proteins (such as gelsolin and severin), these proteins do not sever actin filaments.</text>
</comment>
<dbReference type="InterPro" id="IPR042489">
    <property type="entry name" value="CapZ_alpha_1"/>
</dbReference>
<dbReference type="GO" id="GO:0051016">
    <property type="term" value="P:barbed-end actin filament capping"/>
    <property type="evidence" value="ECO:0007669"/>
    <property type="project" value="UniProtKB-UniRule"/>
</dbReference>
<dbReference type="Gene3D" id="3.30.1140.60">
    <property type="entry name" value="F-actin capping protein, alpha subunit"/>
    <property type="match status" value="1"/>
</dbReference>
<proteinExistence type="inferred from homology"/>
<dbReference type="Pfam" id="PF01267">
    <property type="entry name" value="F-actin_cap_A"/>
    <property type="match status" value="1"/>
</dbReference>
<evidence type="ECO:0000256" key="3">
    <source>
        <dbReference type="RuleBase" id="RU365077"/>
    </source>
</evidence>
<comment type="caution">
    <text evidence="4">The sequence shown here is derived from an EMBL/GenBank/DDBJ whole genome shotgun (WGS) entry which is preliminary data.</text>
</comment>
<dbReference type="GO" id="GO:0051015">
    <property type="term" value="F:actin filament binding"/>
    <property type="evidence" value="ECO:0007669"/>
    <property type="project" value="TreeGrafter"/>
</dbReference>
<dbReference type="PANTHER" id="PTHR10653">
    <property type="entry name" value="F-ACTIN-CAPPING PROTEIN SUBUNIT ALPHA"/>
    <property type="match status" value="1"/>
</dbReference>
<dbReference type="GO" id="GO:0030036">
    <property type="term" value="P:actin cytoskeleton organization"/>
    <property type="evidence" value="ECO:0007669"/>
    <property type="project" value="TreeGrafter"/>
</dbReference>
<dbReference type="InterPro" id="IPR002189">
    <property type="entry name" value="CapZ_alpha"/>
</dbReference>
<keyword evidence="3" id="KW-0009">Actin-binding</keyword>
<dbReference type="EMBL" id="CABDUW010003189">
    <property type="protein sequence ID" value="VTJ88835.1"/>
    <property type="molecule type" value="Genomic_DNA"/>
</dbReference>
<evidence type="ECO:0000313" key="4">
    <source>
        <dbReference type="EMBL" id="VTJ88835.1"/>
    </source>
</evidence>
<evidence type="ECO:0000256" key="2">
    <source>
        <dbReference type="ARBA" id="ARBA00025389"/>
    </source>
</evidence>
<evidence type="ECO:0000256" key="1">
    <source>
        <dbReference type="ARBA" id="ARBA00022467"/>
    </source>
</evidence>
<comment type="subunit">
    <text evidence="3">Heterodimer of an alpha and a beta subunit.</text>
</comment>
<dbReference type="GO" id="GO:0008290">
    <property type="term" value="C:F-actin capping protein complex"/>
    <property type="evidence" value="ECO:0007669"/>
    <property type="project" value="UniProtKB-UniRule"/>
</dbReference>
<dbReference type="PANTHER" id="PTHR10653:SF2">
    <property type="entry name" value="F-ACTIN-CAPPING PROTEIN SUBUNIT ALPHA-2"/>
    <property type="match status" value="1"/>
</dbReference>